<proteinExistence type="predicted"/>
<feature type="domain" description="PA14" evidence="3">
    <location>
        <begin position="167"/>
        <end position="339"/>
    </location>
</feature>
<dbReference type="Pfam" id="PF10528">
    <property type="entry name" value="GLEYA"/>
    <property type="match status" value="1"/>
</dbReference>
<evidence type="ECO:0000313" key="5">
    <source>
        <dbReference type="Proteomes" id="UP001370758"/>
    </source>
</evidence>
<gene>
    <name evidence="4" type="ORF">TWF481_007680</name>
</gene>
<organism evidence="4 5">
    <name type="scientific">Arthrobotrys musiformis</name>
    <dbReference type="NCBI Taxonomy" id="47236"/>
    <lineage>
        <taxon>Eukaryota</taxon>
        <taxon>Fungi</taxon>
        <taxon>Dikarya</taxon>
        <taxon>Ascomycota</taxon>
        <taxon>Pezizomycotina</taxon>
        <taxon>Orbiliomycetes</taxon>
        <taxon>Orbiliales</taxon>
        <taxon>Orbiliaceae</taxon>
        <taxon>Arthrobotrys</taxon>
    </lineage>
</organism>
<reference evidence="4 5" key="1">
    <citation type="submission" date="2023-08" db="EMBL/GenBank/DDBJ databases">
        <authorList>
            <person name="Palmer J.M."/>
        </authorList>
    </citation>
    <scope>NUCLEOTIDE SEQUENCE [LARGE SCALE GENOMIC DNA]</scope>
    <source>
        <strain evidence="4 5">TWF481</strain>
    </source>
</reference>
<evidence type="ECO:0000313" key="4">
    <source>
        <dbReference type="EMBL" id="KAK6505789.1"/>
    </source>
</evidence>
<dbReference type="InterPro" id="IPR018871">
    <property type="entry name" value="GLEYA_adhesin_domain"/>
</dbReference>
<sequence length="363" mass="39095">MRFGRILPGFLLALATTGASASLILPDTGNELQERAYCPTKTLTRYTTKYKTTTKYLKTKTNTVFKTKTLPAKTSTKTATKTSTKTSTKTLPVVTSTATTTRTDTSTTTRTETSTTTRTDTSTTTRTETSTTTRTETSTTSLPGEVTTSTTVSTVIASPSAVPDTGCSNSGLEVAIYDSPFQETGGLPAENDFTHFKTVNPYNKTITSILGLVALVNGTSPHGFVVNDAISNLYALSYRGFFYAPKTGKYIFEILQADNLAGLWLREKAISGWSKSNANAVAYYVTGPTSASYEVYLTVGEYLPFRFVLENSGGPCGYVFQVTSSSGEYFVQNNVASPYFVQRPCDSGTGAQFPAFPAFGQEN</sequence>
<dbReference type="Gene3D" id="2.60.120.1560">
    <property type="match status" value="1"/>
</dbReference>
<dbReference type="InterPro" id="IPR037524">
    <property type="entry name" value="PA14/GLEYA"/>
</dbReference>
<feature type="chain" id="PRO_5043597646" description="PA14 domain-containing protein" evidence="2">
    <location>
        <begin position="22"/>
        <end position="363"/>
    </location>
</feature>
<comment type="caution">
    <text evidence="4">The sequence shown here is derived from an EMBL/GenBank/DDBJ whole genome shotgun (WGS) entry which is preliminary data.</text>
</comment>
<name>A0AAV9WC66_9PEZI</name>
<evidence type="ECO:0000259" key="3">
    <source>
        <dbReference type="PROSITE" id="PS51820"/>
    </source>
</evidence>
<dbReference type="EMBL" id="JAVHJL010000004">
    <property type="protein sequence ID" value="KAK6505789.1"/>
    <property type="molecule type" value="Genomic_DNA"/>
</dbReference>
<dbReference type="PROSITE" id="PS51820">
    <property type="entry name" value="PA14"/>
    <property type="match status" value="1"/>
</dbReference>
<feature type="signal peptide" evidence="2">
    <location>
        <begin position="1"/>
        <end position="21"/>
    </location>
</feature>
<feature type="region of interest" description="Disordered" evidence="1">
    <location>
        <begin position="93"/>
        <end position="147"/>
    </location>
</feature>
<protein>
    <recommendedName>
        <fullName evidence="3">PA14 domain-containing protein</fullName>
    </recommendedName>
</protein>
<evidence type="ECO:0000256" key="2">
    <source>
        <dbReference type="SAM" id="SignalP"/>
    </source>
</evidence>
<evidence type="ECO:0000256" key="1">
    <source>
        <dbReference type="SAM" id="MobiDB-lite"/>
    </source>
</evidence>
<accession>A0AAV9WC66</accession>
<keyword evidence="2" id="KW-0732">Signal</keyword>
<dbReference type="AlphaFoldDB" id="A0AAV9WC66"/>
<keyword evidence="5" id="KW-1185">Reference proteome</keyword>
<dbReference type="Proteomes" id="UP001370758">
    <property type="component" value="Unassembled WGS sequence"/>
</dbReference>